<feature type="domain" description="Glycosyltransferase subfamily 4-like N-terminal" evidence="2">
    <location>
        <begin position="21"/>
        <end position="177"/>
    </location>
</feature>
<comment type="caution">
    <text evidence="3">The sequence shown here is derived from an EMBL/GenBank/DDBJ whole genome shotgun (WGS) entry which is preliminary data.</text>
</comment>
<dbReference type="Pfam" id="PF13439">
    <property type="entry name" value="Glyco_transf_4"/>
    <property type="match status" value="1"/>
</dbReference>
<keyword evidence="4" id="KW-1185">Reference proteome</keyword>
<evidence type="ECO:0000313" key="4">
    <source>
        <dbReference type="Proteomes" id="UP000321577"/>
    </source>
</evidence>
<dbReference type="GO" id="GO:0016758">
    <property type="term" value="F:hexosyltransferase activity"/>
    <property type="evidence" value="ECO:0007669"/>
    <property type="project" value="TreeGrafter"/>
</dbReference>
<dbReference type="SUPFAM" id="SSF53756">
    <property type="entry name" value="UDP-Glycosyltransferase/glycogen phosphorylase"/>
    <property type="match status" value="1"/>
</dbReference>
<dbReference type="EMBL" id="BKAG01000003">
    <property type="protein sequence ID" value="GEP41446.1"/>
    <property type="molecule type" value="Genomic_DNA"/>
</dbReference>
<reference evidence="3 4" key="1">
    <citation type="submission" date="2019-07" db="EMBL/GenBank/DDBJ databases">
        <title>Whole genome shotgun sequence of Brevifollis gellanilyticus NBRC 108608.</title>
        <authorList>
            <person name="Hosoyama A."/>
            <person name="Uohara A."/>
            <person name="Ohji S."/>
            <person name="Ichikawa N."/>
        </authorList>
    </citation>
    <scope>NUCLEOTIDE SEQUENCE [LARGE SCALE GENOMIC DNA]</scope>
    <source>
        <strain evidence="3 4">NBRC 108608</strain>
    </source>
</reference>
<evidence type="ECO:0000259" key="2">
    <source>
        <dbReference type="Pfam" id="PF13439"/>
    </source>
</evidence>
<dbReference type="Pfam" id="PF00534">
    <property type="entry name" value="Glycos_transf_1"/>
    <property type="match status" value="1"/>
</dbReference>
<evidence type="ECO:0000313" key="3">
    <source>
        <dbReference type="EMBL" id="GEP41446.1"/>
    </source>
</evidence>
<evidence type="ECO:0000259" key="1">
    <source>
        <dbReference type="Pfam" id="PF00534"/>
    </source>
</evidence>
<dbReference type="OrthoDB" id="9804196at2"/>
<dbReference type="InterPro" id="IPR028098">
    <property type="entry name" value="Glyco_trans_4-like_N"/>
</dbReference>
<dbReference type="InterPro" id="IPR001296">
    <property type="entry name" value="Glyco_trans_1"/>
</dbReference>
<dbReference type="PANTHER" id="PTHR45947:SF3">
    <property type="entry name" value="SULFOQUINOVOSYL TRANSFERASE SQD2"/>
    <property type="match status" value="1"/>
</dbReference>
<dbReference type="PANTHER" id="PTHR45947">
    <property type="entry name" value="SULFOQUINOVOSYL TRANSFERASE SQD2"/>
    <property type="match status" value="1"/>
</dbReference>
<feature type="domain" description="Glycosyl transferase family 1" evidence="1">
    <location>
        <begin position="184"/>
        <end position="347"/>
    </location>
</feature>
<name>A0A512M3Z0_9BACT</name>
<dbReference type="Proteomes" id="UP000321577">
    <property type="component" value="Unassembled WGS sequence"/>
</dbReference>
<organism evidence="3 4">
    <name type="scientific">Brevifollis gellanilyticus</name>
    <dbReference type="NCBI Taxonomy" id="748831"/>
    <lineage>
        <taxon>Bacteria</taxon>
        <taxon>Pseudomonadati</taxon>
        <taxon>Verrucomicrobiota</taxon>
        <taxon>Verrucomicrobiia</taxon>
        <taxon>Verrucomicrobiales</taxon>
        <taxon>Verrucomicrobiaceae</taxon>
    </lineage>
</organism>
<keyword evidence="3" id="KW-0808">Transferase</keyword>
<dbReference type="AlphaFoldDB" id="A0A512M3Z0"/>
<proteinExistence type="predicted"/>
<dbReference type="InterPro" id="IPR050194">
    <property type="entry name" value="Glycosyltransferase_grp1"/>
</dbReference>
<sequence length="378" mass="41901">MIFKGNEMLNILQVVDSLDAGGMEAQLVSLMNRMDPEAYRFHVVCLRHEGVHAARLRDGIPVTALKKAEGFQWSAVRQIQALLNEGAYDLVHTHNWGPLVYAALATHGGRTVPILHGEHAQLNASERAWKKLWPRRLLYRACAGVHTVSVGQKEELSALGLKHHRLLALINGVDTERFRPAPHEEVRQRTRLPAKARILGIVARFGGFKRHAALVEAFEKVAADHPDLHLLMVGEGGPEKEAVTKQVATSLFASRITMAGYQTDPVPWYQSMDALIVPSSNEGLSNATLEAMASGVPVLTNDICGARELFGADEGGWIRDLSTVEKLSAELRTLLMMPLDRWQEQGKRGRARAERIFSWDGMARAYAQAFSDCAKARR</sequence>
<protein>
    <submittedName>
        <fullName evidence="3">Glycosyl transferase</fullName>
    </submittedName>
</protein>
<accession>A0A512M3Z0</accession>
<dbReference type="Gene3D" id="3.40.50.2000">
    <property type="entry name" value="Glycogen Phosphorylase B"/>
    <property type="match status" value="2"/>
</dbReference>
<gene>
    <name evidence="3" type="ORF">BGE01nite_07370</name>
</gene>